<dbReference type="Proteomes" id="UP000784919">
    <property type="component" value="Unassembled WGS sequence"/>
</dbReference>
<dbReference type="InterPro" id="IPR000719">
    <property type="entry name" value="Prot_kinase_dom"/>
</dbReference>
<evidence type="ECO:0000259" key="2">
    <source>
        <dbReference type="PROSITE" id="PS50011"/>
    </source>
</evidence>
<dbReference type="Pfam" id="PF00069">
    <property type="entry name" value="Pkinase"/>
    <property type="match status" value="1"/>
</dbReference>
<evidence type="ECO:0000313" key="3">
    <source>
        <dbReference type="EMBL" id="KAG5959266.1"/>
    </source>
</evidence>
<feature type="domain" description="Protein kinase" evidence="2">
    <location>
        <begin position="30"/>
        <end position="333"/>
    </location>
</feature>
<dbReference type="GO" id="GO:0004674">
    <property type="term" value="F:protein serine/threonine kinase activity"/>
    <property type="evidence" value="ECO:0007669"/>
    <property type="project" value="TreeGrafter"/>
</dbReference>
<sequence>MSDKRCSAALKMEIQSQVECYREKDGNVVFNRTVMVIRGKDNEFFWATTKLKLHETSTLDLEKLDKIAINLETVRPLYSAQLLRAPTPVPQDSYIKEPSLIDYKENLTEESIITKLILHEIEALELLRKHPHPNIVEYRGCVVTDGRISGLCLAKYKATLYELMEAGTPFDKDLFLEGVDRGIRHLHSLGIVHNDINPSNIMFDEMDRPVIIDFDCWQQNGQELGIKMGTTDWLIEGAEFALFENDIFSLSKIKKILFASSSRKPLTKSTSAAANASKALTPATAQIGGPQDAPDSIGKTPESHVEGGKPNTTTPPPAKSCKRTEKQTSLGSI</sequence>
<accession>A0A9P7MMX8</accession>
<feature type="region of interest" description="Disordered" evidence="1">
    <location>
        <begin position="281"/>
        <end position="333"/>
    </location>
</feature>
<dbReference type="GO" id="GO:0005524">
    <property type="term" value="F:ATP binding"/>
    <property type="evidence" value="ECO:0007669"/>
    <property type="project" value="InterPro"/>
</dbReference>
<dbReference type="SMART" id="SM00220">
    <property type="entry name" value="S_TKc"/>
    <property type="match status" value="1"/>
</dbReference>
<dbReference type="AlphaFoldDB" id="A0A9P7MMX8"/>
<dbReference type="EMBL" id="SRPS01000343">
    <property type="protein sequence ID" value="KAG5959266.1"/>
    <property type="molecule type" value="Genomic_DNA"/>
</dbReference>
<dbReference type="PANTHER" id="PTHR44167">
    <property type="entry name" value="OVARIAN-SPECIFIC SERINE/THREONINE-PROTEIN KINASE LOK-RELATED"/>
    <property type="match status" value="1"/>
</dbReference>
<dbReference type="GO" id="GO:0044773">
    <property type="term" value="P:mitotic DNA damage checkpoint signaling"/>
    <property type="evidence" value="ECO:0007669"/>
    <property type="project" value="TreeGrafter"/>
</dbReference>
<dbReference type="Gene3D" id="1.10.510.10">
    <property type="entry name" value="Transferase(Phosphotransferase) domain 1"/>
    <property type="match status" value="1"/>
</dbReference>
<protein>
    <recommendedName>
        <fullName evidence="2">Protein kinase domain-containing protein</fullName>
    </recommendedName>
</protein>
<reference evidence="3" key="1">
    <citation type="journal article" date="2020" name="bioRxiv">
        <title>Whole genome comparisons of ergot fungi reveals the divergence and evolution of species within the genus Claviceps are the result of varying mechanisms driving genome evolution and host range expansion.</title>
        <authorList>
            <person name="Wyka S.A."/>
            <person name="Mondo S.J."/>
            <person name="Liu M."/>
            <person name="Dettman J."/>
            <person name="Nalam V."/>
            <person name="Broders K.D."/>
        </authorList>
    </citation>
    <scope>NUCLEOTIDE SEQUENCE</scope>
    <source>
        <strain evidence="3">CCC 1102</strain>
    </source>
</reference>
<dbReference type="SUPFAM" id="SSF56112">
    <property type="entry name" value="Protein kinase-like (PK-like)"/>
    <property type="match status" value="1"/>
</dbReference>
<evidence type="ECO:0000313" key="4">
    <source>
        <dbReference type="Proteomes" id="UP000784919"/>
    </source>
</evidence>
<comment type="caution">
    <text evidence="3">The sequence shown here is derived from an EMBL/GenBank/DDBJ whole genome shotgun (WGS) entry which is preliminary data.</text>
</comment>
<dbReference type="PANTHER" id="PTHR44167:SF24">
    <property type="entry name" value="SERINE_THREONINE-PROTEIN KINASE CHK2"/>
    <property type="match status" value="1"/>
</dbReference>
<proteinExistence type="predicted"/>
<dbReference type="InterPro" id="IPR011009">
    <property type="entry name" value="Kinase-like_dom_sf"/>
</dbReference>
<dbReference type="PROSITE" id="PS50011">
    <property type="entry name" value="PROTEIN_KINASE_DOM"/>
    <property type="match status" value="1"/>
</dbReference>
<gene>
    <name evidence="3" type="ORF">E4U56_005065</name>
</gene>
<name>A0A9P7MMX8_9HYPO</name>
<dbReference type="OrthoDB" id="4062651at2759"/>
<dbReference type="GO" id="GO:0005634">
    <property type="term" value="C:nucleus"/>
    <property type="evidence" value="ECO:0007669"/>
    <property type="project" value="TreeGrafter"/>
</dbReference>
<evidence type="ECO:0000256" key="1">
    <source>
        <dbReference type="SAM" id="MobiDB-lite"/>
    </source>
</evidence>
<organism evidence="3 4">
    <name type="scientific">Claviceps arundinis</name>
    <dbReference type="NCBI Taxonomy" id="1623583"/>
    <lineage>
        <taxon>Eukaryota</taxon>
        <taxon>Fungi</taxon>
        <taxon>Dikarya</taxon>
        <taxon>Ascomycota</taxon>
        <taxon>Pezizomycotina</taxon>
        <taxon>Sordariomycetes</taxon>
        <taxon>Hypocreomycetidae</taxon>
        <taxon>Hypocreales</taxon>
        <taxon>Clavicipitaceae</taxon>
        <taxon>Claviceps</taxon>
    </lineage>
</organism>